<evidence type="ECO:0000256" key="1">
    <source>
        <dbReference type="ARBA" id="ARBA00004141"/>
    </source>
</evidence>
<evidence type="ECO:0000313" key="8">
    <source>
        <dbReference type="Proteomes" id="UP000594262"/>
    </source>
</evidence>
<evidence type="ECO:0000256" key="3">
    <source>
        <dbReference type="ARBA" id="ARBA00022989"/>
    </source>
</evidence>
<dbReference type="GO" id="GO:0032977">
    <property type="term" value="F:membrane insertase activity"/>
    <property type="evidence" value="ECO:0007669"/>
    <property type="project" value="InterPro"/>
</dbReference>
<dbReference type="CDD" id="cd20069">
    <property type="entry name" value="5TM_Oxa1-like"/>
    <property type="match status" value="1"/>
</dbReference>
<evidence type="ECO:0000256" key="4">
    <source>
        <dbReference type="ARBA" id="ARBA00023136"/>
    </source>
</evidence>
<comment type="similarity">
    <text evidence="5">Belongs to the OXA1/ALB3/YidC family.</text>
</comment>
<keyword evidence="2 5" id="KW-0812">Transmembrane</keyword>
<dbReference type="GO" id="GO:0005743">
    <property type="term" value="C:mitochondrial inner membrane"/>
    <property type="evidence" value="ECO:0007669"/>
    <property type="project" value="TreeGrafter"/>
</dbReference>
<keyword evidence="8" id="KW-1185">Reference proteome</keyword>
<evidence type="ECO:0000259" key="6">
    <source>
        <dbReference type="Pfam" id="PF02096"/>
    </source>
</evidence>
<dbReference type="RefSeq" id="XP_066926272.1">
    <property type="nucleotide sequence ID" value="XM_067070171.1"/>
</dbReference>
<name>A0A7M5XK09_9CNID</name>
<dbReference type="InterPro" id="IPR028055">
    <property type="entry name" value="YidC/Oxa/ALB_C"/>
</dbReference>
<dbReference type="PANTHER" id="PTHR12428:SF65">
    <property type="entry name" value="CYTOCHROME C OXIDASE ASSEMBLY PROTEIN COX18, MITOCHONDRIAL"/>
    <property type="match status" value="1"/>
</dbReference>
<dbReference type="AlphaFoldDB" id="A0A7M5XK09"/>
<sequence length="341" mass="39111">MRLLLARTGWLSSTIKYTSPKALACHGHFISPHDKGGVSMHCHQPRRMSSYYTFPLFTSTQTILENIHLYSGFPWWATIACTTILLRTAITLPLAIKQNKMTAKMELLKPLLKEVTDAVRYNIITRGQRDGKGKTQIQAELFKELRSYTKDFYQRNGINTWKLFMLPWIQLPLWITISFALRNISGWIPNTGVESEAIDSTLYVPAAGVEIEGLLWFSNLSVADPYYVLPCVLLLTNLINIELNTFRQQTPSTMSRLLTNTFRGLTCLVFLVSTQVPSAMSLYWATSSSYGLLQNIVMKFPRVRRHLNIPKTPSEQEKPIQFIREQMGVRVQRFLELQKKS</sequence>
<proteinExistence type="inferred from homology"/>
<dbReference type="Pfam" id="PF02096">
    <property type="entry name" value="60KD_IMP"/>
    <property type="match status" value="1"/>
</dbReference>
<organism evidence="7 8">
    <name type="scientific">Clytia hemisphaerica</name>
    <dbReference type="NCBI Taxonomy" id="252671"/>
    <lineage>
        <taxon>Eukaryota</taxon>
        <taxon>Metazoa</taxon>
        <taxon>Cnidaria</taxon>
        <taxon>Hydrozoa</taxon>
        <taxon>Hydroidolina</taxon>
        <taxon>Leptothecata</taxon>
        <taxon>Obeliida</taxon>
        <taxon>Clytiidae</taxon>
        <taxon>Clytia</taxon>
    </lineage>
</organism>
<dbReference type="EnsemblMetazoa" id="CLYHEMT024925.1">
    <property type="protein sequence ID" value="CLYHEMP024925.1"/>
    <property type="gene ID" value="CLYHEMG024925"/>
</dbReference>
<dbReference type="GeneID" id="136813673"/>
<protein>
    <recommendedName>
        <fullName evidence="6">Membrane insertase YidC/Oxa/ALB C-terminal domain-containing protein</fullName>
    </recommendedName>
</protein>
<keyword evidence="3" id="KW-1133">Transmembrane helix</keyword>
<dbReference type="GO" id="GO:0033617">
    <property type="term" value="P:mitochondrial respiratory chain complex IV assembly"/>
    <property type="evidence" value="ECO:0007669"/>
    <property type="project" value="TreeGrafter"/>
</dbReference>
<dbReference type="GO" id="GO:0032979">
    <property type="term" value="P:protein insertion into mitochondrial inner membrane from matrix"/>
    <property type="evidence" value="ECO:0007669"/>
    <property type="project" value="TreeGrafter"/>
</dbReference>
<keyword evidence="4" id="KW-0472">Membrane</keyword>
<feature type="domain" description="Membrane insertase YidC/Oxa/ALB C-terminal" evidence="6">
    <location>
        <begin position="75"/>
        <end position="299"/>
    </location>
</feature>
<evidence type="ECO:0000256" key="5">
    <source>
        <dbReference type="RuleBase" id="RU003945"/>
    </source>
</evidence>
<dbReference type="PANTHER" id="PTHR12428">
    <property type="entry name" value="OXA1"/>
    <property type="match status" value="1"/>
</dbReference>
<accession>A0A7M5XK09</accession>
<dbReference type="InterPro" id="IPR001708">
    <property type="entry name" value="YidC/ALB3/OXA1/COX18"/>
</dbReference>
<dbReference type="Proteomes" id="UP000594262">
    <property type="component" value="Unplaced"/>
</dbReference>
<reference evidence="7" key="1">
    <citation type="submission" date="2021-01" db="UniProtKB">
        <authorList>
            <consortium name="EnsemblMetazoa"/>
        </authorList>
    </citation>
    <scope>IDENTIFICATION</scope>
</reference>
<dbReference type="OrthoDB" id="2148490at2759"/>
<evidence type="ECO:0000256" key="2">
    <source>
        <dbReference type="ARBA" id="ARBA00022692"/>
    </source>
</evidence>
<evidence type="ECO:0000313" key="7">
    <source>
        <dbReference type="EnsemblMetazoa" id="CLYHEMP024925.1"/>
    </source>
</evidence>
<comment type="subcellular location">
    <subcellularLocation>
        <location evidence="1 5">Membrane</location>
        <topology evidence="1 5">Multi-pass membrane protein</topology>
    </subcellularLocation>
</comment>